<dbReference type="InterPro" id="IPR005149">
    <property type="entry name" value="Tscrpt_reg_PadR_N"/>
</dbReference>
<organism evidence="2 3">
    <name type="scientific">Streptomyces pacificus</name>
    <dbReference type="NCBI Taxonomy" id="2705029"/>
    <lineage>
        <taxon>Bacteria</taxon>
        <taxon>Bacillati</taxon>
        <taxon>Actinomycetota</taxon>
        <taxon>Actinomycetes</taxon>
        <taxon>Kitasatosporales</taxon>
        <taxon>Streptomycetaceae</taxon>
        <taxon>Streptomyces</taxon>
    </lineage>
</organism>
<comment type="caution">
    <text evidence="2">The sequence shown here is derived from an EMBL/GenBank/DDBJ whole genome shotgun (WGS) entry which is preliminary data.</text>
</comment>
<dbReference type="RefSeq" id="WP_173263813.1">
    <property type="nucleotide sequence ID" value="NZ_BLLG01000005.1"/>
</dbReference>
<dbReference type="SUPFAM" id="SSF46785">
    <property type="entry name" value="Winged helix' DNA-binding domain"/>
    <property type="match status" value="1"/>
</dbReference>
<gene>
    <name evidence="2" type="ORF">SCWH03_20680</name>
</gene>
<evidence type="ECO:0000313" key="3">
    <source>
        <dbReference type="Proteomes" id="UP000484988"/>
    </source>
</evidence>
<evidence type="ECO:0000259" key="1">
    <source>
        <dbReference type="Pfam" id="PF03551"/>
    </source>
</evidence>
<proteinExistence type="predicted"/>
<accession>A0A6A0ASH0</accession>
<reference evidence="2 3" key="1">
    <citation type="submission" date="2020-02" db="EMBL/GenBank/DDBJ databases">
        <title>Whole Genome Shotgun Sequence of Streptomyces sp. strain CWH03.</title>
        <authorList>
            <person name="Dohra H."/>
            <person name="Kodani S."/>
            <person name="Yamamura H."/>
        </authorList>
    </citation>
    <scope>NUCLEOTIDE SEQUENCE [LARGE SCALE GENOMIC DNA]</scope>
    <source>
        <strain evidence="2 3">CWH03</strain>
    </source>
</reference>
<feature type="domain" description="Transcription regulator PadR N-terminal" evidence="1">
    <location>
        <begin position="20"/>
        <end position="90"/>
    </location>
</feature>
<dbReference type="PANTHER" id="PTHR33169">
    <property type="entry name" value="PADR-FAMILY TRANSCRIPTIONAL REGULATOR"/>
    <property type="match status" value="1"/>
</dbReference>
<dbReference type="EMBL" id="BLLG01000005">
    <property type="protein sequence ID" value="GFH35846.1"/>
    <property type="molecule type" value="Genomic_DNA"/>
</dbReference>
<dbReference type="Gene3D" id="1.10.10.10">
    <property type="entry name" value="Winged helix-like DNA-binding domain superfamily/Winged helix DNA-binding domain"/>
    <property type="match status" value="1"/>
</dbReference>
<keyword evidence="3" id="KW-1185">Reference proteome</keyword>
<evidence type="ECO:0000313" key="2">
    <source>
        <dbReference type="EMBL" id="GFH35846.1"/>
    </source>
</evidence>
<dbReference type="Proteomes" id="UP000484988">
    <property type="component" value="Unassembled WGS sequence"/>
</dbReference>
<dbReference type="Pfam" id="PF03551">
    <property type="entry name" value="PadR"/>
    <property type="match status" value="1"/>
</dbReference>
<dbReference type="InterPro" id="IPR036390">
    <property type="entry name" value="WH_DNA-bd_sf"/>
</dbReference>
<protein>
    <submittedName>
        <fullName evidence="2">PadR family transcriptional regulator</fullName>
    </submittedName>
</protein>
<dbReference type="AlphaFoldDB" id="A0A6A0ASH0"/>
<dbReference type="InterPro" id="IPR036388">
    <property type="entry name" value="WH-like_DNA-bd_sf"/>
</dbReference>
<dbReference type="InterPro" id="IPR052509">
    <property type="entry name" value="Metal_resp_DNA-bind_regulator"/>
</dbReference>
<dbReference type="PANTHER" id="PTHR33169:SF14">
    <property type="entry name" value="TRANSCRIPTIONAL REGULATOR RV3488"/>
    <property type="match status" value="1"/>
</dbReference>
<name>A0A6A0ASH0_9ACTN</name>
<sequence length="117" mass="12879">MEETSVPRAQWLRGVLDMCLLALMAQAPVYGYEMTVRLGEAGLDVADGSIYPALARLRKRGLVEVERRAGDSGPARTYYRPSEAGSQLLRSWSHDWSGFTASVGSIVTPVTHKESEH</sequence>